<dbReference type="Gene3D" id="2.60.40.790">
    <property type="match status" value="1"/>
</dbReference>
<dbReference type="Pfam" id="PF00011">
    <property type="entry name" value="HSP20"/>
    <property type="match status" value="1"/>
</dbReference>
<dbReference type="Proteomes" id="UP000233551">
    <property type="component" value="Unassembled WGS sequence"/>
</dbReference>
<sequence>MLGRRTYIDFEPFSKWNKGEESDTLELHLHGNSYGSVFSYASSNSVMRLWIVITRIALDPCFEVARWFTEIGQAASPIASPVVEITMACEEGFRKDQIRVQVNSVGNLLVTGERQLENKRWSRFRLEVKLSLKFYCPNSVHAKLGNGILYIIVPKKDVNPPRLSPQQAVNEKRRPDSEKNHQMVGMDPYLGEPNAGEIGSEELGQKGSYWRLGFVDRRRVLQVSVAVLAAAAIGVGTYLASKYWFNRRDNTDQSVTEFIPF</sequence>
<dbReference type="EMBL" id="PGOL01007166">
    <property type="protein sequence ID" value="PKI32939.1"/>
    <property type="molecule type" value="Genomic_DNA"/>
</dbReference>
<evidence type="ECO:0000313" key="5">
    <source>
        <dbReference type="EMBL" id="PKI32939.1"/>
    </source>
</evidence>
<dbReference type="InterPro" id="IPR008978">
    <property type="entry name" value="HSP20-like_chaperone"/>
</dbReference>
<feature type="transmembrane region" description="Helical" evidence="2">
    <location>
        <begin position="220"/>
        <end position="240"/>
    </location>
</feature>
<evidence type="ECO:0000313" key="6">
    <source>
        <dbReference type="Proteomes" id="UP000197138"/>
    </source>
</evidence>
<reference evidence="6" key="1">
    <citation type="journal article" date="2017" name="Plant J.">
        <title>The pomegranate (Punica granatum L.) genome and the genomics of punicalagin biosynthesis.</title>
        <authorList>
            <person name="Qin G."/>
            <person name="Xu C."/>
            <person name="Ming R."/>
            <person name="Tang H."/>
            <person name="Guyot R."/>
            <person name="Kramer E.M."/>
            <person name="Hu Y."/>
            <person name="Yi X."/>
            <person name="Qi Y."/>
            <person name="Xu X."/>
            <person name="Gao Z."/>
            <person name="Pan H."/>
            <person name="Jian J."/>
            <person name="Tian Y."/>
            <person name="Yue Z."/>
            <person name="Xu Y."/>
        </authorList>
    </citation>
    <scope>NUCLEOTIDE SEQUENCE [LARGE SCALE GENOMIC DNA]</scope>
    <source>
        <strain evidence="6">cv. Dabenzi</strain>
    </source>
</reference>
<feature type="compositionally biased region" description="Basic and acidic residues" evidence="1">
    <location>
        <begin position="170"/>
        <end position="181"/>
    </location>
</feature>
<dbReference type="EMBL" id="MTKT01003953">
    <property type="protein sequence ID" value="OWM73196.1"/>
    <property type="molecule type" value="Genomic_DNA"/>
</dbReference>
<comment type="caution">
    <text evidence="4">The sequence shown here is derived from an EMBL/GenBank/DDBJ whole genome shotgun (WGS) entry which is preliminary data.</text>
</comment>
<feature type="domain" description="SHSP" evidence="3">
    <location>
        <begin position="91"/>
        <end position="159"/>
    </location>
</feature>
<dbReference type="AlphaFoldDB" id="A0A218WKM3"/>
<protein>
    <recommendedName>
        <fullName evidence="3">SHSP domain-containing protein</fullName>
    </recommendedName>
</protein>
<reference evidence="5 7" key="3">
    <citation type="submission" date="2017-11" db="EMBL/GenBank/DDBJ databases">
        <title>De-novo sequencing of pomegranate (Punica granatum L.) genome.</title>
        <authorList>
            <person name="Akparov Z."/>
            <person name="Amiraslanov A."/>
            <person name="Hajiyeva S."/>
            <person name="Abbasov M."/>
            <person name="Kaur K."/>
            <person name="Hamwieh A."/>
            <person name="Solovyev V."/>
            <person name="Salamov A."/>
            <person name="Braich B."/>
            <person name="Kosarev P."/>
            <person name="Mahmoud A."/>
            <person name="Hajiyev E."/>
            <person name="Babayeva S."/>
            <person name="Izzatullayeva V."/>
            <person name="Mammadov A."/>
            <person name="Mammadov A."/>
            <person name="Sharifova S."/>
            <person name="Ojaghi J."/>
            <person name="Eynullazada K."/>
            <person name="Bayramov B."/>
            <person name="Abdulazimova A."/>
            <person name="Shahmuradov I."/>
        </authorList>
    </citation>
    <scope>NUCLEOTIDE SEQUENCE [LARGE SCALE GENOMIC DNA]</scope>
    <source>
        <strain evidence="5">AG2017</strain>
        <strain evidence="7">cv. AG2017</strain>
        <tissue evidence="5">Leaf</tissue>
    </source>
</reference>
<name>A0A218WKM3_PUNGR</name>
<gene>
    <name evidence="4" type="ORF">CDL15_Pgr001310</name>
    <name evidence="5" type="ORF">CRG98_046666</name>
</gene>
<evidence type="ECO:0000256" key="1">
    <source>
        <dbReference type="SAM" id="MobiDB-lite"/>
    </source>
</evidence>
<organism evidence="4 6">
    <name type="scientific">Punica granatum</name>
    <name type="common">Pomegranate</name>
    <dbReference type="NCBI Taxonomy" id="22663"/>
    <lineage>
        <taxon>Eukaryota</taxon>
        <taxon>Viridiplantae</taxon>
        <taxon>Streptophyta</taxon>
        <taxon>Embryophyta</taxon>
        <taxon>Tracheophyta</taxon>
        <taxon>Spermatophyta</taxon>
        <taxon>Magnoliopsida</taxon>
        <taxon>eudicotyledons</taxon>
        <taxon>Gunneridae</taxon>
        <taxon>Pentapetalae</taxon>
        <taxon>rosids</taxon>
        <taxon>malvids</taxon>
        <taxon>Myrtales</taxon>
        <taxon>Lythraceae</taxon>
        <taxon>Punica</taxon>
    </lineage>
</organism>
<evidence type="ECO:0000256" key="2">
    <source>
        <dbReference type="SAM" id="Phobius"/>
    </source>
</evidence>
<dbReference type="CDD" id="cd06464">
    <property type="entry name" value="ACD_sHsps-like"/>
    <property type="match status" value="1"/>
</dbReference>
<accession>A0A218WKM3</accession>
<keyword evidence="7" id="KW-1185">Reference proteome</keyword>
<dbReference type="SUPFAM" id="SSF49764">
    <property type="entry name" value="HSP20-like chaperones"/>
    <property type="match status" value="1"/>
</dbReference>
<reference evidence="4" key="2">
    <citation type="submission" date="2017-06" db="EMBL/GenBank/DDBJ databases">
        <title>The pomegranate genome and the genomics of punicalagin biosynthesis.</title>
        <authorList>
            <person name="Xu C."/>
        </authorList>
    </citation>
    <scope>NUCLEOTIDE SEQUENCE [LARGE SCALE GENOMIC DNA]</scope>
    <source>
        <tissue evidence="4">Fresh leaf</tissue>
    </source>
</reference>
<keyword evidence="2" id="KW-0812">Transmembrane</keyword>
<keyword evidence="2" id="KW-0472">Membrane</keyword>
<evidence type="ECO:0000259" key="3">
    <source>
        <dbReference type="Pfam" id="PF00011"/>
    </source>
</evidence>
<dbReference type="STRING" id="22663.A0A218WKM3"/>
<dbReference type="InterPro" id="IPR002068">
    <property type="entry name" value="A-crystallin/Hsp20_dom"/>
</dbReference>
<keyword evidence="2" id="KW-1133">Transmembrane helix</keyword>
<proteinExistence type="predicted"/>
<feature type="region of interest" description="Disordered" evidence="1">
    <location>
        <begin position="161"/>
        <end position="190"/>
    </location>
</feature>
<evidence type="ECO:0000313" key="7">
    <source>
        <dbReference type="Proteomes" id="UP000233551"/>
    </source>
</evidence>
<evidence type="ECO:0000313" key="4">
    <source>
        <dbReference type="EMBL" id="OWM73196.1"/>
    </source>
</evidence>
<dbReference type="Proteomes" id="UP000197138">
    <property type="component" value="Unassembled WGS sequence"/>
</dbReference>